<dbReference type="Gene3D" id="3.30.710.10">
    <property type="entry name" value="Potassium Channel Kv1.1, Chain A"/>
    <property type="match status" value="1"/>
</dbReference>
<accession>K1VKR1</accession>
<dbReference type="OMA" id="HRYGMPG"/>
<feature type="compositionally biased region" description="Pro residues" evidence="1">
    <location>
        <begin position="420"/>
        <end position="429"/>
    </location>
</feature>
<dbReference type="OrthoDB" id="288590at2759"/>
<name>K1VKR1_TRIAC</name>
<dbReference type="InterPro" id="IPR000210">
    <property type="entry name" value="BTB/POZ_dom"/>
</dbReference>
<dbReference type="PROSITE" id="PS50097">
    <property type="entry name" value="BTB"/>
    <property type="match status" value="1"/>
</dbReference>
<feature type="region of interest" description="Disordered" evidence="1">
    <location>
        <begin position="1"/>
        <end position="51"/>
    </location>
</feature>
<dbReference type="HOGENOM" id="CLU_011083_0_0_1"/>
<reference evidence="3 4" key="1">
    <citation type="journal article" date="2012" name="Eukaryot. Cell">
        <title>Genome sequence of the Trichosporon asahii environmental strain CBS 8904.</title>
        <authorList>
            <person name="Yang R.Y."/>
            <person name="Li H.T."/>
            <person name="Zhu H."/>
            <person name="Zhou G.P."/>
            <person name="Wang M."/>
            <person name="Wang L."/>
        </authorList>
    </citation>
    <scope>NUCLEOTIDE SEQUENCE [LARGE SCALE GENOMIC DNA]</scope>
    <source>
        <strain evidence="3 4">CBS 8904</strain>
    </source>
</reference>
<gene>
    <name evidence="3" type="ORF">A1Q2_08280</name>
</gene>
<dbReference type="STRING" id="1220162.K1VKR1"/>
<evidence type="ECO:0000313" key="4">
    <source>
        <dbReference type="Proteomes" id="UP000006757"/>
    </source>
</evidence>
<feature type="compositionally biased region" description="Low complexity" evidence="1">
    <location>
        <begin position="29"/>
        <end position="43"/>
    </location>
</feature>
<dbReference type="InterPro" id="IPR011333">
    <property type="entry name" value="SKP1/BTB/POZ_sf"/>
</dbReference>
<feature type="compositionally biased region" description="Pro residues" evidence="1">
    <location>
        <begin position="448"/>
        <end position="458"/>
    </location>
</feature>
<evidence type="ECO:0000256" key="1">
    <source>
        <dbReference type="SAM" id="MobiDB-lite"/>
    </source>
</evidence>
<organism evidence="3 4">
    <name type="scientific">Trichosporon asahii var. asahii (strain CBS 8904)</name>
    <name type="common">Yeast</name>
    <dbReference type="NCBI Taxonomy" id="1220162"/>
    <lineage>
        <taxon>Eukaryota</taxon>
        <taxon>Fungi</taxon>
        <taxon>Dikarya</taxon>
        <taxon>Basidiomycota</taxon>
        <taxon>Agaricomycotina</taxon>
        <taxon>Tremellomycetes</taxon>
        <taxon>Trichosporonales</taxon>
        <taxon>Trichosporonaceae</taxon>
        <taxon>Trichosporon</taxon>
    </lineage>
</organism>
<feature type="compositionally biased region" description="Pro residues" evidence="1">
    <location>
        <begin position="498"/>
        <end position="514"/>
    </location>
</feature>
<feature type="compositionally biased region" description="Low complexity" evidence="1">
    <location>
        <begin position="462"/>
        <end position="489"/>
    </location>
</feature>
<feature type="compositionally biased region" description="Low complexity" evidence="1">
    <location>
        <begin position="430"/>
        <end position="441"/>
    </location>
</feature>
<evidence type="ECO:0000259" key="2">
    <source>
        <dbReference type="PROSITE" id="PS50097"/>
    </source>
</evidence>
<dbReference type="PANTHER" id="PTHR24413">
    <property type="entry name" value="SPECKLE-TYPE POZ PROTEIN"/>
    <property type="match status" value="1"/>
</dbReference>
<dbReference type="eggNOG" id="ENOG502S002">
    <property type="taxonomic scope" value="Eukaryota"/>
</dbReference>
<feature type="region of interest" description="Disordered" evidence="1">
    <location>
        <begin position="399"/>
        <end position="515"/>
    </location>
</feature>
<dbReference type="InParanoid" id="K1VKR1"/>
<feature type="domain" description="BTB" evidence="2">
    <location>
        <begin position="287"/>
        <end position="360"/>
    </location>
</feature>
<sequence length="613" mass="67127">MSRWNLDNPTPSAAVDLGSPSRSRRSLTASQQSQFASSVFGSVPQPRTGPGVAARDLAARMLDGACETKQTAFEWPVQRVRALQAQLEQATDAEEVHDVLSGDGCYFDDLAYKLHLERAPDVHLTPFDEVPPAANVDPKVTLAIIALWAKYSDLPPDEAFERYVFVGVKRYESEDQRELGEPRWLWTTSAKTEFSKRNEYWEVTLPSLSELLRDPDVAEKDAFSIRVVVKHASEPSLPPMVHADQQFISRRVTRQAASFLDSVRTGDVRFLVLEHAPAPDSDSLEPPDTEPTSGGMARRRVIYAHSELLQHTDYFKAALGPSWSEGSDAGIRTLSVDDASFGTLYWVLRWLYTDEIRFGPEPVRTVMEHVRLGPAAAARVLRGEGWDWTSLDEDEVRTVRSVSSSGTAGTRVSGCRSPSGVPPVPPVPAAPSASSTVPSKSTQNRLNSPPPPPPPQPDTTPKKQAPSNLPRIAGGARKKPAAAPSPRAYAPRRSHAPTPDPHAHPTPPPPPPSPLAAFLLAHRYGLDDLQVLCRDTLLRQLTPDTCVASLLATYAFPELHAAILDYVSDNWADVTQSPELERCYQEVSAGVWGENHGGQVLLGLTRRLTGMTL</sequence>
<dbReference type="EMBL" id="AMBO01000412">
    <property type="protein sequence ID" value="EKC97357.1"/>
    <property type="molecule type" value="Genomic_DNA"/>
</dbReference>
<protein>
    <recommendedName>
        <fullName evidence="2">BTB domain-containing protein</fullName>
    </recommendedName>
</protein>
<dbReference type="AlphaFoldDB" id="K1VKR1"/>
<proteinExistence type="predicted"/>
<feature type="compositionally biased region" description="Polar residues" evidence="1">
    <location>
        <begin position="1"/>
        <end position="11"/>
    </location>
</feature>
<comment type="caution">
    <text evidence="3">The sequence shown here is derived from an EMBL/GenBank/DDBJ whole genome shotgun (WGS) entry which is preliminary data.</text>
</comment>
<keyword evidence="4" id="KW-1185">Reference proteome</keyword>
<dbReference type="Proteomes" id="UP000006757">
    <property type="component" value="Unassembled WGS sequence"/>
</dbReference>
<feature type="compositionally biased region" description="Low complexity" evidence="1">
    <location>
        <begin position="399"/>
        <end position="419"/>
    </location>
</feature>
<evidence type="ECO:0000313" key="3">
    <source>
        <dbReference type="EMBL" id="EKC97357.1"/>
    </source>
</evidence>